<dbReference type="InterPro" id="IPR029068">
    <property type="entry name" value="Glyas_Bleomycin-R_OHBP_Dase"/>
</dbReference>
<dbReference type="EMBL" id="NWUF01000007">
    <property type="protein sequence ID" value="PCE42588.1"/>
    <property type="molecule type" value="Genomic_DNA"/>
</dbReference>
<reference evidence="2 3" key="1">
    <citation type="submission" date="2017-09" db="EMBL/GenBank/DDBJ databases">
        <title>The Catabolism of 3,6-Dichlorosalicylic acid is Initiated by the Cytochrome P450 Monooxygenase DsmABC in Rhizorhabdus dicambivorans Ndbn-20.</title>
        <authorList>
            <person name="Na L."/>
        </authorList>
    </citation>
    <scope>NUCLEOTIDE SEQUENCE [LARGE SCALE GENOMIC DNA]</scope>
    <source>
        <strain evidence="2 3">Ndbn-20m</strain>
    </source>
</reference>
<dbReference type="PROSITE" id="PS51819">
    <property type="entry name" value="VOC"/>
    <property type="match status" value="1"/>
</dbReference>
<dbReference type="InterPro" id="IPR037523">
    <property type="entry name" value="VOC_core"/>
</dbReference>
<gene>
    <name evidence="2" type="ORF">COO09_09240</name>
</gene>
<dbReference type="Pfam" id="PF13669">
    <property type="entry name" value="Glyoxalase_4"/>
    <property type="match status" value="1"/>
</dbReference>
<dbReference type="Proteomes" id="UP000218934">
    <property type="component" value="Unassembled WGS sequence"/>
</dbReference>
<dbReference type="OrthoDB" id="7872018at2"/>
<comment type="caution">
    <text evidence="2">The sequence shown here is derived from an EMBL/GenBank/DDBJ whole genome shotgun (WGS) entry which is preliminary data.</text>
</comment>
<name>A0A2A4FY09_9SPHN</name>
<dbReference type="RefSeq" id="WP_066960723.1">
    <property type="nucleotide sequence ID" value="NZ_CP023449.1"/>
</dbReference>
<proteinExistence type="predicted"/>
<sequence>MIENPLTNFTHIGVVTHDIGETCKRYEALGIGPFTYFDLPSEDDFMTFKSRHHFGVSADGHKYKVAWGSWGPIAMEVFQPVSGDSIPQRFLDTKGEGVWHYGYDVEDMAVVEAFMSQRGYSVIGASETMDGVKMCYFGTADHGGVYFQAHEVPPSSDMYERLSGGTGSTGA</sequence>
<accession>A0A2A4FY09</accession>
<protein>
    <recommendedName>
        <fullName evidence="1">VOC domain-containing protein</fullName>
    </recommendedName>
</protein>
<dbReference type="SUPFAM" id="SSF54593">
    <property type="entry name" value="Glyoxalase/Bleomycin resistance protein/Dihydroxybiphenyl dioxygenase"/>
    <property type="match status" value="1"/>
</dbReference>
<evidence type="ECO:0000313" key="3">
    <source>
        <dbReference type="Proteomes" id="UP000218934"/>
    </source>
</evidence>
<organism evidence="2 3">
    <name type="scientific">Rhizorhabdus dicambivorans</name>
    <dbReference type="NCBI Taxonomy" id="1850238"/>
    <lineage>
        <taxon>Bacteria</taxon>
        <taxon>Pseudomonadati</taxon>
        <taxon>Pseudomonadota</taxon>
        <taxon>Alphaproteobacteria</taxon>
        <taxon>Sphingomonadales</taxon>
        <taxon>Sphingomonadaceae</taxon>
        <taxon>Rhizorhabdus</taxon>
    </lineage>
</organism>
<evidence type="ECO:0000259" key="1">
    <source>
        <dbReference type="PROSITE" id="PS51819"/>
    </source>
</evidence>
<keyword evidence="3" id="KW-1185">Reference proteome</keyword>
<dbReference type="AlphaFoldDB" id="A0A2A4FY09"/>
<dbReference type="KEGG" id="rdi:CMV14_06840"/>
<evidence type="ECO:0000313" key="2">
    <source>
        <dbReference type="EMBL" id="PCE42588.1"/>
    </source>
</evidence>
<dbReference type="Gene3D" id="3.10.180.10">
    <property type="entry name" value="2,3-Dihydroxybiphenyl 1,2-Dioxygenase, domain 1"/>
    <property type="match status" value="1"/>
</dbReference>
<feature type="domain" description="VOC" evidence="1">
    <location>
        <begin position="27"/>
        <end position="152"/>
    </location>
</feature>